<feature type="compositionally biased region" description="Pro residues" evidence="1">
    <location>
        <begin position="21"/>
        <end position="43"/>
    </location>
</feature>
<dbReference type="Gene3D" id="3.40.630.40">
    <property type="entry name" value="Zn-dependent exopeptidases"/>
    <property type="match status" value="1"/>
</dbReference>
<reference evidence="2 3" key="1">
    <citation type="journal article" date="2014" name="Int. J. Syst. Evol. Microbiol.">
        <title>Complete genome sequence of Corynebacterium casei LMG S-19264T (=DSM 44701T), isolated from a smear-ripened cheese.</title>
        <authorList>
            <consortium name="US DOE Joint Genome Institute (JGI-PGF)"/>
            <person name="Walter F."/>
            <person name="Albersmeier A."/>
            <person name="Kalinowski J."/>
            <person name="Ruckert C."/>
        </authorList>
    </citation>
    <scope>NUCLEOTIDE SEQUENCE [LARGE SCALE GENOMIC DNA]</scope>
    <source>
        <strain evidence="2 3">CGMCC 1.16330</strain>
    </source>
</reference>
<dbReference type="Proteomes" id="UP000597507">
    <property type="component" value="Unassembled WGS sequence"/>
</dbReference>
<protein>
    <submittedName>
        <fullName evidence="2">N-formylglutamate amidohydrolase</fullName>
    </submittedName>
</protein>
<gene>
    <name evidence="2" type="ORF">GCM10010964_08860</name>
</gene>
<evidence type="ECO:0000256" key="1">
    <source>
        <dbReference type="SAM" id="MobiDB-lite"/>
    </source>
</evidence>
<proteinExistence type="predicted"/>
<accession>A0A8J2Z8S0</accession>
<dbReference type="InterPro" id="IPR007709">
    <property type="entry name" value="N-FG_amidohydro"/>
</dbReference>
<evidence type="ECO:0000313" key="2">
    <source>
        <dbReference type="EMBL" id="GGG22947.1"/>
    </source>
</evidence>
<comment type="caution">
    <text evidence="2">The sequence shown here is derived from an EMBL/GenBank/DDBJ whole genome shotgun (WGS) entry which is preliminary data.</text>
</comment>
<feature type="region of interest" description="Disordered" evidence="1">
    <location>
        <begin position="1"/>
        <end position="45"/>
    </location>
</feature>
<keyword evidence="3" id="KW-1185">Reference proteome</keyword>
<dbReference type="Pfam" id="PF05013">
    <property type="entry name" value="FGase"/>
    <property type="match status" value="1"/>
</dbReference>
<dbReference type="AlphaFoldDB" id="A0A8J2Z8S0"/>
<sequence>MTGPPVCGSFGRPRAMDHLPSPVPPADPTTAPPDPTGGTPPPVILRRPERQVAPLVFASPHSGADYPPDFLAAARLDPLSLRRSEDSFVDELFSAAPELGAPLVAATFPRVFCDVNREPWELDPAMFEGPLPAWVNTGSPRVGAGLGTIARIVATGEPVYRRKLAFAEAEARIQNCWQPYHDALAGLIAETRARFGCCLLIDCHSMPAHPAQAATPPDFVLGDAHGTACAPRATRLVEEVLTGLGYRVRRNDPYAGGYVTRHYGRPREGVHALQIEVARSLYMDEARIERRPGFGALRRDLTRLIARLAAADWSYLR</sequence>
<organism evidence="2 3">
    <name type="scientific">Caldovatus sediminis</name>
    <dbReference type="NCBI Taxonomy" id="2041189"/>
    <lineage>
        <taxon>Bacteria</taxon>
        <taxon>Pseudomonadati</taxon>
        <taxon>Pseudomonadota</taxon>
        <taxon>Alphaproteobacteria</taxon>
        <taxon>Acetobacterales</taxon>
        <taxon>Roseomonadaceae</taxon>
        <taxon>Caldovatus</taxon>
    </lineage>
</organism>
<name>A0A8J2Z8S0_9PROT</name>
<dbReference type="SUPFAM" id="SSF53187">
    <property type="entry name" value="Zn-dependent exopeptidases"/>
    <property type="match status" value="1"/>
</dbReference>
<evidence type="ECO:0000313" key="3">
    <source>
        <dbReference type="Proteomes" id="UP000597507"/>
    </source>
</evidence>
<dbReference type="EMBL" id="BMKS01000002">
    <property type="protein sequence ID" value="GGG22947.1"/>
    <property type="molecule type" value="Genomic_DNA"/>
</dbReference>